<dbReference type="GO" id="GO:0005737">
    <property type="term" value="C:cytoplasm"/>
    <property type="evidence" value="ECO:0007669"/>
    <property type="project" value="TreeGrafter"/>
</dbReference>
<protein>
    <submittedName>
        <fullName evidence="3">Aldo/keto reductase</fullName>
    </submittedName>
</protein>
<dbReference type="PANTHER" id="PTHR43625:SF40">
    <property type="entry name" value="ALDO-KETO REDUCTASE YAKC [NADP(+)]"/>
    <property type="match status" value="1"/>
</dbReference>
<evidence type="ECO:0000313" key="4">
    <source>
        <dbReference type="Proteomes" id="UP000196536"/>
    </source>
</evidence>
<dbReference type="PANTHER" id="PTHR43625">
    <property type="entry name" value="AFLATOXIN B1 ALDEHYDE REDUCTASE"/>
    <property type="match status" value="1"/>
</dbReference>
<accession>A0A1Z9YZ81</accession>
<dbReference type="SUPFAM" id="SSF51430">
    <property type="entry name" value="NAD(P)-linked oxidoreductase"/>
    <property type="match status" value="1"/>
</dbReference>
<reference evidence="3 4" key="1">
    <citation type="submission" date="2017-05" db="EMBL/GenBank/DDBJ databases">
        <title>Acinetobacter populi ANC 5415 (= PBJ7), whole genome shotgun sequencing project.</title>
        <authorList>
            <person name="Nemec A."/>
            <person name="Radolfova-Krizova L."/>
        </authorList>
    </citation>
    <scope>NUCLEOTIDE SEQUENCE [LARGE SCALE GENOMIC DNA]</scope>
    <source>
        <strain evidence="3 4">PBJ7</strain>
    </source>
</reference>
<dbReference type="GO" id="GO:0016491">
    <property type="term" value="F:oxidoreductase activity"/>
    <property type="evidence" value="ECO:0007669"/>
    <property type="project" value="UniProtKB-KW"/>
</dbReference>
<dbReference type="InterPro" id="IPR023210">
    <property type="entry name" value="NADP_OxRdtase_dom"/>
</dbReference>
<organism evidence="3 4">
    <name type="scientific">Acinetobacter populi</name>
    <dbReference type="NCBI Taxonomy" id="1582270"/>
    <lineage>
        <taxon>Bacteria</taxon>
        <taxon>Pseudomonadati</taxon>
        <taxon>Pseudomonadota</taxon>
        <taxon>Gammaproteobacteria</taxon>
        <taxon>Moraxellales</taxon>
        <taxon>Moraxellaceae</taxon>
        <taxon>Acinetobacter</taxon>
    </lineage>
</organism>
<evidence type="ECO:0000313" key="3">
    <source>
        <dbReference type="EMBL" id="OUY07519.1"/>
    </source>
</evidence>
<name>A0A1Z9YZ81_9GAMM</name>
<proteinExistence type="predicted"/>
<keyword evidence="1" id="KW-0560">Oxidoreductase</keyword>
<dbReference type="Gene3D" id="3.20.20.100">
    <property type="entry name" value="NADP-dependent oxidoreductase domain"/>
    <property type="match status" value="1"/>
</dbReference>
<feature type="domain" description="NADP-dependent oxidoreductase" evidence="2">
    <location>
        <begin position="15"/>
        <end position="308"/>
    </location>
</feature>
<gene>
    <name evidence="3" type="ORF">CAP51_07145</name>
</gene>
<evidence type="ECO:0000256" key="1">
    <source>
        <dbReference type="ARBA" id="ARBA00023002"/>
    </source>
</evidence>
<dbReference type="InterPro" id="IPR050791">
    <property type="entry name" value="Aldo-Keto_reductase"/>
</dbReference>
<dbReference type="InterPro" id="IPR036812">
    <property type="entry name" value="NAD(P)_OxRdtase_dom_sf"/>
</dbReference>
<dbReference type="RefSeq" id="WP_087620068.1">
    <property type="nucleotide sequence ID" value="NZ_NEXX01000002.1"/>
</dbReference>
<keyword evidence="4" id="KW-1185">Reference proteome</keyword>
<dbReference type="AlphaFoldDB" id="A0A1Z9YZ81"/>
<dbReference type="Pfam" id="PF00248">
    <property type="entry name" value="Aldo_ket_red"/>
    <property type="match status" value="1"/>
</dbReference>
<evidence type="ECO:0000259" key="2">
    <source>
        <dbReference type="Pfam" id="PF00248"/>
    </source>
</evidence>
<dbReference type="Proteomes" id="UP000196536">
    <property type="component" value="Unassembled WGS sequence"/>
</dbReference>
<sequence length="331" mass="37868">MHIRQLSNNLQVSSMGFGAMGLSEFYGEVDDNKSLEVLNKLLDLDITFIDTANIYGDGHNERLIGYFLANLNKSDRQKFTIATKCGIDRIQKGNYSRSINNHPEYITQCCNESLQRLGVERIDLFYLHRVDNNIIEESMDCLANLVKQGKIHYVGLCEVSAPTLRKAHSIFPVTALQTEYSLWTRDVEDEILPTVEELDISFIPYSPLGRGFLTGKYINNSDFSPSDFRKNNERFLQENLEHNREILNILTPIATKYEATIGQISLAWLLAKYHKIIPIPGTKNIEYLIENSKAADLRLDKHDLNILNDSKFNFNVRGHRYNSEGMKGINV</sequence>
<dbReference type="OrthoDB" id="9772407at2"/>
<dbReference type="EMBL" id="NEXX01000002">
    <property type="protein sequence ID" value="OUY07519.1"/>
    <property type="molecule type" value="Genomic_DNA"/>
</dbReference>
<comment type="caution">
    <text evidence="3">The sequence shown here is derived from an EMBL/GenBank/DDBJ whole genome shotgun (WGS) entry which is preliminary data.</text>
</comment>